<proteinExistence type="predicted"/>
<dbReference type="Proteomes" id="UP001062846">
    <property type="component" value="Chromosome 2"/>
</dbReference>
<sequence length="381" mass="41350">MTTPESPNNRPKSQKASKFPIISSLPSVPSGDSPVKKCAGIPGASGSVAIGDAPAKKTPRPAQSQKCPHAPASPTSALTSKRVKSHAVKVSAAQVDARVAEEKEKEPEKEASSDLNVPWQPSFIKPGKKQILKSDSLKEDPSLGFTLHVALMLSKDIGAPSTLKAVLNEYYFHAGRATQSIMSVQCHLTKHEKQAKLLKQKVEVSQNTTEDYKKSLEQSEELRRSQEITIANLNDLVKGLQDSADQTRAEGKDEGFAEGRDQAMQEVKEMKKQLQEQFDKGYFSAKEDAAGELLTLQTELKEEEHKKSFLLGFNMGFDEAGVEQDDKRRSLVEVPPLEAAEVQDEPPATDEAAADAAQQEDIPALVVEPGTSPTATQTPEA</sequence>
<evidence type="ECO:0000313" key="2">
    <source>
        <dbReference type="Proteomes" id="UP001062846"/>
    </source>
</evidence>
<protein>
    <submittedName>
        <fullName evidence="1">Uncharacterized protein</fullName>
    </submittedName>
</protein>
<dbReference type="EMBL" id="CM046389">
    <property type="protein sequence ID" value="KAI8568390.1"/>
    <property type="molecule type" value="Genomic_DNA"/>
</dbReference>
<keyword evidence="2" id="KW-1185">Reference proteome</keyword>
<evidence type="ECO:0000313" key="1">
    <source>
        <dbReference type="EMBL" id="KAI8568390.1"/>
    </source>
</evidence>
<comment type="caution">
    <text evidence="1">The sequence shown here is derived from an EMBL/GenBank/DDBJ whole genome shotgun (WGS) entry which is preliminary data.</text>
</comment>
<reference evidence="1" key="1">
    <citation type="submission" date="2022-02" db="EMBL/GenBank/DDBJ databases">
        <title>Plant Genome Project.</title>
        <authorList>
            <person name="Zhang R.-G."/>
        </authorList>
    </citation>
    <scope>NUCLEOTIDE SEQUENCE</scope>
    <source>
        <strain evidence="1">AT1</strain>
    </source>
</reference>
<gene>
    <name evidence="1" type="ORF">RHMOL_Rhmol02G0195100</name>
</gene>
<organism evidence="1 2">
    <name type="scientific">Rhododendron molle</name>
    <name type="common">Chinese azalea</name>
    <name type="synonym">Azalea mollis</name>
    <dbReference type="NCBI Taxonomy" id="49168"/>
    <lineage>
        <taxon>Eukaryota</taxon>
        <taxon>Viridiplantae</taxon>
        <taxon>Streptophyta</taxon>
        <taxon>Embryophyta</taxon>
        <taxon>Tracheophyta</taxon>
        <taxon>Spermatophyta</taxon>
        <taxon>Magnoliopsida</taxon>
        <taxon>eudicotyledons</taxon>
        <taxon>Gunneridae</taxon>
        <taxon>Pentapetalae</taxon>
        <taxon>asterids</taxon>
        <taxon>Ericales</taxon>
        <taxon>Ericaceae</taxon>
        <taxon>Ericoideae</taxon>
        <taxon>Rhodoreae</taxon>
        <taxon>Rhododendron</taxon>
    </lineage>
</organism>
<name>A0ACC0PSC3_RHOML</name>
<accession>A0ACC0PSC3</accession>